<organism evidence="2 3">
    <name type="scientific">Streptomyces clavifer</name>
    <dbReference type="NCBI Taxonomy" id="68188"/>
    <lineage>
        <taxon>Bacteria</taxon>
        <taxon>Bacillati</taxon>
        <taxon>Actinomycetota</taxon>
        <taxon>Actinomycetes</taxon>
        <taxon>Kitasatosporales</taxon>
        <taxon>Streptomycetaceae</taxon>
        <taxon>Streptomyces</taxon>
    </lineage>
</organism>
<dbReference type="GeneID" id="97343878"/>
<feature type="compositionally biased region" description="Low complexity" evidence="1">
    <location>
        <begin position="8"/>
        <end position="28"/>
    </location>
</feature>
<feature type="region of interest" description="Disordered" evidence="1">
    <location>
        <begin position="1"/>
        <end position="59"/>
    </location>
</feature>
<evidence type="ECO:0000256" key="1">
    <source>
        <dbReference type="SAM" id="MobiDB-lite"/>
    </source>
</evidence>
<comment type="caution">
    <text evidence="2">The sequence shown here is derived from an EMBL/GenBank/DDBJ whole genome shotgun (WGS) entry which is preliminary data.</text>
</comment>
<feature type="compositionally biased region" description="Basic residues" evidence="1">
    <location>
        <begin position="45"/>
        <end position="59"/>
    </location>
</feature>
<sequence>MHPDAATAGPSGSALPLALAAEPAARGSTAQRTRTPEVRTSATSRGRRAARRRTAAVRG</sequence>
<gene>
    <name evidence="2" type="ORF">JOF59_002424</name>
</gene>
<accession>A0ABS4V8J6</accession>
<evidence type="ECO:0000313" key="2">
    <source>
        <dbReference type="EMBL" id="MBP2360024.1"/>
    </source>
</evidence>
<protein>
    <submittedName>
        <fullName evidence="2">Uncharacterized protein</fullName>
    </submittedName>
</protein>
<dbReference type="RefSeq" id="WP_209470040.1">
    <property type="nucleotide sequence ID" value="NZ_BMWJ01000019.1"/>
</dbReference>
<keyword evidence="3" id="KW-1185">Reference proteome</keyword>
<dbReference type="EMBL" id="JAGINS010000001">
    <property type="protein sequence ID" value="MBP2360024.1"/>
    <property type="molecule type" value="Genomic_DNA"/>
</dbReference>
<reference evidence="2 3" key="1">
    <citation type="submission" date="2021-03" db="EMBL/GenBank/DDBJ databases">
        <title>Sequencing the genomes of 1000 actinobacteria strains.</title>
        <authorList>
            <person name="Klenk H.-P."/>
        </authorList>
    </citation>
    <scope>NUCLEOTIDE SEQUENCE [LARGE SCALE GENOMIC DNA]</scope>
    <source>
        <strain evidence="2 3">DSM 40843</strain>
    </source>
</reference>
<name>A0ABS4V8J6_9ACTN</name>
<proteinExistence type="predicted"/>
<evidence type="ECO:0000313" key="3">
    <source>
        <dbReference type="Proteomes" id="UP001519311"/>
    </source>
</evidence>
<dbReference type="Proteomes" id="UP001519311">
    <property type="component" value="Unassembled WGS sequence"/>
</dbReference>